<dbReference type="SMART" id="SM00382">
    <property type="entry name" value="AAA"/>
    <property type="match status" value="1"/>
</dbReference>
<dbReference type="InterPro" id="IPR027417">
    <property type="entry name" value="P-loop_NTPase"/>
</dbReference>
<comment type="similarity">
    <text evidence="1">Belongs to the ABC transporter superfamily.</text>
</comment>
<dbReference type="InterPro" id="IPR050095">
    <property type="entry name" value="ECF_ABC_transporter_ATP-bd"/>
</dbReference>
<name>A0A1U9JSD3_9HYPH</name>
<reference evidence="6 7" key="2">
    <citation type="journal article" date="2016" name="Sci. Rep.">
        <title>The genome of Rhizobiales bacteria in predatory ants reveals urease gene functions but no genes for nitrogen fixation.</title>
        <authorList>
            <person name="Neuvonen M.M."/>
            <person name="Tamarit D."/>
            <person name="Naslund K."/>
            <person name="Liebig J."/>
            <person name="Feldhaar H."/>
            <person name="Moran N.A."/>
            <person name="Guy L."/>
            <person name="Andersson S.G."/>
        </authorList>
    </citation>
    <scope>NUCLEOTIDE SEQUENCE [LARGE SCALE GENOMIC DNA]</scope>
    <source>
        <strain evidence="6 7">Hsal</strain>
    </source>
</reference>
<keyword evidence="2" id="KW-0813">Transport</keyword>
<evidence type="ECO:0000256" key="2">
    <source>
        <dbReference type="ARBA" id="ARBA00022448"/>
    </source>
</evidence>
<dbReference type="InterPro" id="IPR003593">
    <property type="entry name" value="AAA+_ATPase"/>
</dbReference>
<evidence type="ECO:0000313" key="6">
    <source>
        <dbReference type="EMBL" id="AQS40772.1"/>
    </source>
</evidence>
<dbReference type="EMBL" id="CP017315">
    <property type="protein sequence ID" value="AQS40772.1"/>
    <property type="molecule type" value="Genomic_DNA"/>
</dbReference>
<evidence type="ECO:0000256" key="4">
    <source>
        <dbReference type="ARBA" id="ARBA00022840"/>
    </source>
</evidence>
<protein>
    <submittedName>
        <fullName evidence="6">Biotin transport system ATP-binding protein</fullName>
    </submittedName>
</protein>
<dbReference type="KEGG" id="thd:BHV28_00460"/>
<dbReference type="InterPro" id="IPR003439">
    <property type="entry name" value="ABC_transporter-like_ATP-bd"/>
</dbReference>
<dbReference type="STRING" id="1902579.BHV28_00460"/>
<dbReference type="PROSITE" id="PS00211">
    <property type="entry name" value="ABC_TRANSPORTER_1"/>
    <property type="match status" value="1"/>
</dbReference>
<dbReference type="Gene3D" id="3.40.50.300">
    <property type="entry name" value="P-loop containing nucleotide triphosphate hydrolases"/>
    <property type="match status" value="1"/>
</dbReference>
<feature type="domain" description="ABC transporter" evidence="5">
    <location>
        <begin position="7"/>
        <end position="229"/>
    </location>
</feature>
<dbReference type="AlphaFoldDB" id="A0A1U9JSD3"/>
<keyword evidence="7" id="KW-1185">Reference proteome</keyword>
<sequence length="229" mass="25250">MQPWPTLCFSNVSVAFDNHTAVQALNLTLAEQRIGIIGANGSGKSTFARLINGLVAPTHGTVNIDGLDTVRDGKAIRRKVGFVFQNPDNQIVMPTVEEDLAFGLTNLKLDKEEIEKRIETTLQHYHLTALRQQAAHSLSGGQKQLLAICGVLVIQPQTIVLDEPTTQLDLRNKRQIAAVIEKLNQQIIMVTHDLPLLTNFNRVLVFDNGHLVCDAPPAQAIAFYEQLMA</sequence>
<dbReference type="InterPro" id="IPR015856">
    <property type="entry name" value="ABC_transpr_CbiO/EcfA_su"/>
</dbReference>
<keyword evidence="4 6" id="KW-0067">ATP-binding</keyword>
<dbReference type="SUPFAM" id="SSF52540">
    <property type="entry name" value="P-loop containing nucleoside triphosphate hydrolases"/>
    <property type="match status" value="1"/>
</dbReference>
<dbReference type="GO" id="GO:0016887">
    <property type="term" value="F:ATP hydrolysis activity"/>
    <property type="evidence" value="ECO:0007669"/>
    <property type="project" value="InterPro"/>
</dbReference>
<keyword evidence="3" id="KW-0547">Nucleotide-binding</keyword>
<dbReference type="InterPro" id="IPR017871">
    <property type="entry name" value="ABC_transporter-like_CS"/>
</dbReference>
<dbReference type="GO" id="GO:0042626">
    <property type="term" value="F:ATPase-coupled transmembrane transporter activity"/>
    <property type="evidence" value="ECO:0007669"/>
    <property type="project" value="TreeGrafter"/>
</dbReference>
<proteinExistence type="inferred from homology"/>
<accession>A0A1U9JSD3</accession>
<dbReference type="CDD" id="cd03225">
    <property type="entry name" value="ABC_cobalt_CbiO_domain1"/>
    <property type="match status" value="1"/>
</dbReference>
<dbReference type="PANTHER" id="PTHR43553">
    <property type="entry name" value="HEAVY METAL TRANSPORTER"/>
    <property type="match status" value="1"/>
</dbReference>
<evidence type="ECO:0000256" key="3">
    <source>
        <dbReference type="ARBA" id="ARBA00022741"/>
    </source>
</evidence>
<evidence type="ECO:0000259" key="5">
    <source>
        <dbReference type="PROSITE" id="PS50893"/>
    </source>
</evidence>
<organism evidence="6 7">
    <name type="scientific">Candidatus Tokpelaia hoelldobleri</name>
    <dbReference type="NCBI Taxonomy" id="1902579"/>
    <lineage>
        <taxon>Bacteria</taxon>
        <taxon>Pseudomonadati</taxon>
        <taxon>Pseudomonadota</taxon>
        <taxon>Alphaproteobacteria</taxon>
        <taxon>Hyphomicrobiales</taxon>
        <taxon>Candidatus Tokpelaia</taxon>
    </lineage>
</organism>
<reference evidence="6 7" key="1">
    <citation type="journal article" date="2010" name="Science">
        <title>Genomic comparison of the ants Camponotus floridanus and Harpegnathos saltator.</title>
        <authorList>
            <person name="Bonasio R."/>
            <person name="Zhang G."/>
            <person name="Ye C."/>
            <person name="Mutti N.S."/>
            <person name="Fang X."/>
            <person name="Qin N."/>
            <person name="Donahue G."/>
            <person name="Yang P."/>
            <person name="Li Q."/>
            <person name="Li C."/>
            <person name="Zhang P."/>
            <person name="Huang Z."/>
            <person name="Berger S.L."/>
            <person name="Reinberg D."/>
            <person name="Wang J."/>
            <person name="Liebig J."/>
        </authorList>
    </citation>
    <scope>NUCLEOTIDE SEQUENCE [LARGE SCALE GENOMIC DNA]</scope>
    <source>
        <strain evidence="6 7">Hsal</strain>
    </source>
</reference>
<evidence type="ECO:0000256" key="1">
    <source>
        <dbReference type="ARBA" id="ARBA00005417"/>
    </source>
</evidence>
<gene>
    <name evidence="6" type="primary">bioM</name>
    <name evidence="6" type="ORF">BHV28_00460</name>
</gene>
<dbReference type="Proteomes" id="UP000188912">
    <property type="component" value="Chromosome"/>
</dbReference>
<dbReference type="Pfam" id="PF00005">
    <property type="entry name" value="ABC_tran"/>
    <property type="match status" value="1"/>
</dbReference>
<dbReference type="PROSITE" id="PS50893">
    <property type="entry name" value="ABC_TRANSPORTER_2"/>
    <property type="match status" value="1"/>
</dbReference>
<dbReference type="GO" id="GO:0043190">
    <property type="term" value="C:ATP-binding cassette (ABC) transporter complex"/>
    <property type="evidence" value="ECO:0007669"/>
    <property type="project" value="TreeGrafter"/>
</dbReference>
<dbReference type="GO" id="GO:0005524">
    <property type="term" value="F:ATP binding"/>
    <property type="evidence" value="ECO:0007669"/>
    <property type="project" value="UniProtKB-KW"/>
</dbReference>
<dbReference type="PANTHER" id="PTHR43553:SF24">
    <property type="entry name" value="ENERGY-COUPLING FACTOR TRANSPORTER ATP-BINDING PROTEIN ECFA1"/>
    <property type="match status" value="1"/>
</dbReference>
<evidence type="ECO:0000313" key="7">
    <source>
        <dbReference type="Proteomes" id="UP000188912"/>
    </source>
</evidence>